<gene>
    <name evidence="2" type="ORF">LCGC14_0491060</name>
</gene>
<dbReference type="AlphaFoldDB" id="A0A0F9VFB6"/>
<name>A0A0F9VFB6_9ZZZZ</name>
<comment type="caution">
    <text evidence="2">The sequence shown here is derived from an EMBL/GenBank/DDBJ whole genome shotgun (WGS) entry which is preliminary data.</text>
</comment>
<accession>A0A0F9VFB6</accession>
<evidence type="ECO:0000256" key="1">
    <source>
        <dbReference type="SAM" id="MobiDB-lite"/>
    </source>
</evidence>
<reference evidence="2" key="1">
    <citation type="journal article" date="2015" name="Nature">
        <title>Complex archaea that bridge the gap between prokaryotes and eukaryotes.</title>
        <authorList>
            <person name="Spang A."/>
            <person name="Saw J.H."/>
            <person name="Jorgensen S.L."/>
            <person name="Zaremba-Niedzwiedzka K."/>
            <person name="Martijn J."/>
            <person name="Lind A.E."/>
            <person name="van Eijk R."/>
            <person name="Schleper C."/>
            <person name="Guy L."/>
            <person name="Ettema T.J."/>
        </authorList>
    </citation>
    <scope>NUCLEOTIDE SEQUENCE</scope>
</reference>
<feature type="region of interest" description="Disordered" evidence="1">
    <location>
        <begin position="1"/>
        <end position="20"/>
    </location>
</feature>
<dbReference type="EMBL" id="LAZR01000553">
    <property type="protein sequence ID" value="KKN64493.1"/>
    <property type="molecule type" value="Genomic_DNA"/>
</dbReference>
<proteinExistence type="predicted"/>
<evidence type="ECO:0000313" key="2">
    <source>
        <dbReference type="EMBL" id="KKN64493.1"/>
    </source>
</evidence>
<sequence>MKAERVHPLVEPPKKGDKEPVTDLDRQIWWFMGLPSTNHWHMTKMCMRIARWTPTHWTMLESPPLKVNRLRREMIKFFMKKSKNPKDTLVMLDIDHLHPNTVVKDLVGDGQFPIHCALTFKRAPTLPVPMAMDYINGWESSPAMCSQFTPGEVLKCDRGGTGAIAIQRQVFDAIIALGYPIEKMFIYKDGEDCDKWFARLCTQAGFKQYVNTAIESPHFSDVPEYINSEMWDKWAKEKGHGGIVRDAEHT</sequence>
<protein>
    <submittedName>
        <fullName evidence="2">Uncharacterized protein</fullName>
    </submittedName>
</protein>
<organism evidence="2">
    <name type="scientific">marine sediment metagenome</name>
    <dbReference type="NCBI Taxonomy" id="412755"/>
    <lineage>
        <taxon>unclassified sequences</taxon>
        <taxon>metagenomes</taxon>
        <taxon>ecological metagenomes</taxon>
    </lineage>
</organism>